<evidence type="ECO:0000256" key="6">
    <source>
        <dbReference type="SAM" id="MobiDB-lite"/>
    </source>
</evidence>
<evidence type="ECO:0000256" key="2">
    <source>
        <dbReference type="ARBA" id="ARBA00009052"/>
    </source>
</evidence>
<dbReference type="AlphaFoldDB" id="A0A7J7JMK3"/>
<accession>A0A7J7JMK3</accession>
<comment type="similarity">
    <text evidence="2">Belongs to the CCDC85 family.</text>
</comment>
<evidence type="ECO:0000256" key="5">
    <source>
        <dbReference type="SAM" id="Coils"/>
    </source>
</evidence>
<feature type="compositionally biased region" description="Low complexity" evidence="6">
    <location>
        <begin position="203"/>
        <end position="217"/>
    </location>
</feature>
<protein>
    <submittedName>
        <fullName evidence="7">CCDC85A</fullName>
    </submittedName>
</protein>
<evidence type="ECO:0000313" key="8">
    <source>
        <dbReference type="Proteomes" id="UP000593567"/>
    </source>
</evidence>
<dbReference type="Pfam" id="PF10226">
    <property type="entry name" value="CCDC85"/>
    <property type="match status" value="1"/>
</dbReference>
<feature type="region of interest" description="Disordered" evidence="6">
    <location>
        <begin position="194"/>
        <end position="252"/>
    </location>
</feature>
<feature type="coiled-coil region" evidence="5">
    <location>
        <begin position="44"/>
        <end position="71"/>
    </location>
</feature>
<gene>
    <name evidence="7" type="ORF">EB796_014155</name>
</gene>
<keyword evidence="4 5" id="KW-0175">Coiled coil</keyword>
<keyword evidence="8" id="KW-1185">Reference proteome</keyword>
<dbReference type="GO" id="GO:0005912">
    <property type="term" value="C:adherens junction"/>
    <property type="evidence" value="ECO:0007669"/>
    <property type="project" value="UniProtKB-SubCell"/>
</dbReference>
<evidence type="ECO:0000256" key="1">
    <source>
        <dbReference type="ARBA" id="ARBA00004536"/>
    </source>
</evidence>
<comment type="caution">
    <text evidence="7">The sequence shown here is derived from an EMBL/GenBank/DDBJ whole genome shotgun (WGS) entry which is preliminary data.</text>
</comment>
<evidence type="ECO:0000256" key="4">
    <source>
        <dbReference type="ARBA" id="ARBA00023054"/>
    </source>
</evidence>
<feature type="compositionally biased region" description="Polar residues" evidence="6">
    <location>
        <begin position="156"/>
        <end position="166"/>
    </location>
</feature>
<dbReference type="OrthoDB" id="10056395at2759"/>
<dbReference type="PANTHER" id="PTHR13546:SF15">
    <property type="entry name" value="CCDC85"/>
    <property type="match status" value="1"/>
</dbReference>
<name>A0A7J7JMK3_BUGNE</name>
<reference evidence="7" key="1">
    <citation type="submission" date="2020-06" db="EMBL/GenBank/DDBJ databases">
        <title>Draft genome of Bugula neritina, a colonial animal packing powerful symbionts and potential medicines.</title>
        <authorList>
            <person name="Rayko M."/>
        </authorList>
    </citation>
    <scope>NUCLEOTIDE SEQUENCE [LARGE SCALE GENOMIC DNA]</scope>
    <source>
        <strain evidence="7">Kwan_BN1</strain>
    </source>
</reference>
<evidence type="ECO:0000256" key="3">
    <source>
        <dbReference type="ARBA" id="ARBA00022949"/>
    </source>
</evidence>
<dbReference type="InterPro" id="IPR019359">
    <property type="entry name" value="CCDC85"/>
</dbReference>
<feature type="region of interest" description="Disordered" evidence="6">
    <location>
        <begin position="140"/>
        <end position="172"/>
    </location>
</feature>
<dbReference type="Proteomes" id="UP000593567">
    <property type="component" value="Unassembled WGS sequence"/>
</dbReference>
<evidence type="ECO:0000313" key="7">
    <source>
        <dbReference type="EMBL" id="KAF6027540.1"/>
    </source>
</evidence>
<dbReference type="PANTHER" id="PTHR13546">
    <property type="entry name" value="RE60986P"/>
    <property type="match status" value="1"/>
</dbReference>
<sequence length="297" mass="33579">MLTDEQLWKCTQEELIQSVQRIQHEKLAILHDHSNKMKDVNKRMQIHLLEIRNLKDINKKLQDDNQELRDLCCFLDDDRQKYRLLSREWQTFGRQASSVIRTEVSSSQHKLKSLSTDLDILLKDNEELKELVLYLDSERCSSQRDQGDGSSGNSEDPVSTAPTSPGKQPLLGSFCNISQAMKVLEVHNRIERAPTSQSLDQAGLESPSESESLYSGSDRAPVKSARQYPGTERVPATHDRQYMGSQPKGRQYMGVNRHLPAQVRSNADAVDNSSQAHAMGSDEKTLLRELCNVSVAC</sequence>
<organism evidence="7 8">
    <name type="scientific">Bugula neritina</name>
    <name type="common">Brown bryozoan</name>
    <name type="synonym">Sertularia neritina</name>
    <dbReference type="NCBI Taxonomy" id="10212"/>
    <lineage>
        <taxon>Eukaryota</taxon>
        <taxon>Metazoa</taxon>
        <taxon>Spiralia</taxon>
        <taxon>Lophotrochozoa</taxon>
        <taxon>Bryozoa</taxon>
        <taxon>Gymnolaemata</taxon>
        <taxon>Cheilostomatida</taxon>
        <taxon>Flustrina</taxon>
        <taxon>Buguloidea</taxon>
        <taxon>Bugulidae</taxon>
        <taxon>Bugula</taxon>
    </lineage>
</organism>
<keyword evidence="3" id="KW-0965">Cell junction</keyword>
<comment type="subcellular location">
    <subcellularLocation>
        <location evidence="1">Cell junction</location>
        <location evidence="1">Adherens junction</location>
    </subcellularLocation>
</comment>
<dbReference type="EMBL" id="VXIV02002074">
    <property type="protein sequence ID" value="KAF6027540.1"/>
    <property type="molecule type" value="Genomic_DNA"/>
</dbReference>
<proteinExistence type="inferred from homology"/>